<dbReference type="Proteomes" id="UP000196435">
    <property type="component" value="Unassembled WGS sequence"/>
</dbReference>
<evidence type="ECO:0000313" key="1">
    <source>
        <dbReference type="EMBL" id="SIP72040.1"/>
    </source>
</evidence>
<gene>
    <name evidence="1" type="ORF">XIS1_1320007</name>
</gene>
<protein>
    <recommendedName>
        <fullName evidence="3">Transposase</fullName>
    </recommendedName>
</protein>
<proteinExistence type="predicted"/>
<accession>A0A1N6MT96</accession>
<organism evidence="1 2">
    <name type="scientific">Xenorhabdus innexi</name>
    <dbReference type="NCBI Taxonomy" id="290109"/>
    <lineage>
        <taxon>Bacteria</taxon>
        <taxon>Pseudomonadati</taxon>
        <taxon>Pseudomonadota</taxon>
        <taxon>Gammaproteobacteria</taxon>
        <taxon>Enterobacterales</taxon>
        <taxon>Morganellaceae</taxon>
        <taxon>Xenorhabdus</taxon>
    </lineage>
</organism>
<dbReference type="AlphaFoldDB" id="A0A1N6MT96"/>
<evidence type="ECO:0000313" key="2">
    <source>
        <dbReference type="Proteomes" id="UP000196435"/>
    </source>
</evidence>
<sequence length="46" mass="5021">MTLCKDILVPNINWKPALLVLEHHYSAIEAAKAMGVSKSAMGRGVR</sequence>
<name>A0A1N6MT96_9GAMM</name>
<reference evidence="2" key="1">
    <citation type="submission" date="2016-12" db="EMBL/GenBank/DDBJ databases">
        <authorList>
            <person name="Gaudriault S."/>
        </authorList>
    </citation>
    <scope>NUCLEOTIDE SEQUENCE [LARGE SCALE GENOMIC DNA]</scope>
    <source>
        <strain evidence="2">HGB1681 (deposited as PTA-6826 in the American Type Culture Collection)</strain>
    </source>
</reference>
<dbReference type="EMBL" id="FTLG01000038">
    <property type="protein sequence ID" value="SIP72040.1"/>
    <property type="molecule type" value="Genomic_DNA"/>
</dbReference>
<evidence type="ECO:0008006" key="3">
    <source>
        <dbReference type="Google" id="ProtNLM"/>
    </source>
</evidence>